<comment type="caution">
    <text evidence="1">The sequence shown here is derived from an EMBL/GenBank/DDBJ whole genome shotgun (WGS) entry which is preliminary data.</text>
</comment>
<gene>
    <name evidence="1" type="ORF">GCM10010276_22370</name>
</gene>
<dbReference type="RefSeq" id="WP_425585721.1">
    <property type="nucleotide sequence ID" value="NZ_BAAASG010000006.1"/>
</dbReference>
<accession>A0ABN3LJW9</accession>
<evidence type="ECO:0000313" key="2">
    <source>
        <dbReference type="Proteomes" id="UP001501777"/>
    </source>
</evidence>
<dbReference type="EMBL" id="BAAASG010000006">
    <property type="protein sequence ID" value="GAA2484240.1"/>
    <property type="molecule type" value="Genomic_DNA"/>
</dbReference>
<sequence length="54" mass="6110">MTAVAHRGSTDVYCRRNTVERCFNQLENFRGMATRYDKTAACYEAAVSLASFLL</sequence>
<name>A0ABN3LJW9_STRLO</name>
<proteinExistence type="predicted"/>
<keyword evidence="2" id="KW-1185">Reference proteome</keyword>
<evidence type="ECO:0008006" key="3">
    <source>
        <dbReference type="Google" id="ProtNLM"/>
    </source>
</evidence>
<reference evidence="1 2" key="1">
    <citation type="journal article" date="2019" name="Int. J. Syst. Evol. Microbiol.">
        <title>The Global Catalogue of Microorganisms (GCM) 10K type strain sequencing project: providing services to taxonomists for standard genome sequencing and annotation.</title>
        <authorList>
            <consortium name="The Broad Institute Genomics Platform"/>
            <consortium name="The Broad Institute Genome Sequencing Center for Infectious Disease"/>
            <person name="Wu L."/>
            <person name="Ma J."/>
        </authorList>
    </citation>
    <scope>NUCLEOTIDE SEQUENCE [LARGE SCALE GENOMIC DNA]</scope>
    <source>
        <strain evidence="1 2">JCM 4395</strain>
    </source>
</reference>
<dbReference type="Proteomes" id="UP001501777">
    <property type="component" value="Unassembled WGS sequence"/>
</dbReference>
<protein>
    <recommendedName>
        <fullName evidence="3">Transposase</fullName>
    </recommendedName>
</protein>
<organism evidence="1 2">
    <name type="scientific">Streptomyces longisporus</name>
    <dbReference type="NCBI Taxonomy" id="1948"/>
    <lineage>
        <taxon>Bacteria</taxon>
        <taxon>Bacillati</taxon>
        <taxon>Actinomycetota</taxon>
        <taxon>Actinomycetes</taxon>
        <taxon>Kitasatosporales</taxon>
        <taxon>Streptomycetaceae</taxon>
        <taxon>Streptomyces</taxon>
    </lineage>
</organism>
<evidence type="ECO:0000313" key="1">
    <source>
        <dbReference type="EMBL" id="GAA2484240.1"/>
    </source>
</evidence>